<proteinExistence type="predicted"/>
<name>A0A935CD76_9MICO</name>
<protein>
    <submittedName>
        <fullName evidence="1">Uncharacterized protein</fullName>
    </submittedName>
</protein>
<evidence type="ECO:0000313" key="1">
    <source>
        <dbReference type="EMBL" id="MBK6300649.1"/>
    </source>
</evidence>
<gene>
    <name evidence="1" type="ORF">IPF40_06210</name>
</gene>
<reference evidence="1 2" key="1">
    <citation type="submission" date="2020-10" db="EMBL/GenBank/DDBJ databases">
        <title>Connecting structure to function with the recovery of over 1000 high-quality activated sludge metagenome-assembled genomes encoding full-length rRNA genes using long-read sequencing.</title>
        <authorList>
            <person name="Singleton C.M."/>
            <person name="Petriglieri F."/>
            <person name="Kristensen J.M."/>
            <person name="Kirkegaard R.H."/>
            <person name="Michaelsen T.Y."/>
            <person name="Andersen M.H."/>
            <person name="Karst S.M."/>
            <person name="Dueholm M.S."/>
            <person name="Nielsen P.H."/>
            <person name="Albertsen M."/>
        </authorList>
    </citation>
    <scope>NUCLEOTIDE SEQUENCE [LARGE SCALE GENOMIC DNA]</scope>
    <source>
        <strain evidence="1">AalE_18-Q3-R2-46_BAT3C.188</strain>
    </source>
</reference>
<dbReference type="Proteomes" id="UP000718281">
    <property type="component" value="Unassembled WGS sequence"/>
</dbReference>
<dbReference type="AlphaFoldDB" id="A0A935CD76"/>
<sequence>MSFQDLPDDWPEHPITDPAIFIDVVDLMATVADREAGAIYVLVCYPSGQLAQPCVITELDEQAFGNKAALFEPFTRLTDTLDGCALVVIVARPGRRQTVDSDREWHEAAARVCRDAGMPLLAVAVATPQAIWRMDESRGQESAIA</sequence>
<evidence type="ECO:0000313" key="2">
    <source>
        <dbReference type="Proteomes" id="UP000718281"/>
    </source>
</evidence>
<accession>A0A935CD76</accession>
<comment type="caution">
    <text evidence="1">The sequence shown here is derived from an EMBL/GenBank/DDBJ whole genome shotgun (WGS) entry which is preliminary data.</text>
</comment>
<organism evidence="1 2">
    <name type="scientific">Candidatus Phosphoribacter hodrii</name>
    <dbReference type="NCBI Taxonomy" id="2953743"/>
    <lineage>
        <taxon>Bacteria</taxon>
        <taxon>Bacillati</taxon>
        <taxon>Actinomycetota</taxon>
        <taxon>Actinomycetes</taxon>
        <taxon>Micrococcales</taxon>
        <taxon>Dermatophilaceae</taxon>
        <taxon>Candidatus Phosphoribacter</taxon>
    </lineage>
</organism>
<dbReference type="EMBL" id="JADIXZ010000004">
    <property type="protein sequence ID" value="MBK6300649.1"/>
    <property type="molecule type" value="Genomic_DNA"/>
</dbReference>